<dbReference type="Proteomes" id="UP000286921">
    <property type="component" value="Unassembled WGS sequence"/>
</dbReference>
<comment type="caution">
    <text evidence="1">The sequence shown here is derived from an EMBL/GenBank/DDBJ whole genome shotgun (WGS) entry which is preliminary data.</text>
</comment>
<protein>
    <submittedName>
        <fullName evidence="1">Putative 115 kDa protein in type-1 retrotransposable element R1DM</fullName>
    </submittedName>
</protein>
<dbReference type="STRING" id="105351.A0A401KYL7"/>
<proteinExistence type="predicted"/>
<keyword evidence="2" id="KW-1185">Reference proteome</keyword>
<dbReference type="PANTHER" id="PTHR33481">
    <property type="entry name" value="REVERSE TRANSCRIPTASE"/>
    <property type="match status" value="1"/>
</dbReference>
<name>A0A401KYL7_ASPAW</name>
<reference evidence="1 2" key="1">
    <citation type="submission" date="2016-09" db="EMBL/GenBank/DDBJ databases">
        <title>Aspergillus awamori IFM 58123T.</title>
        <authorList>
            <person name="Kusuya Y."/>
            <person name="Shimizu M."/>
            <person name="Takahashi H."/>
            <person name="Yaguchi T."/>
        </authorList>
    </citation>
    <scope>NUCLEOTIDE SEQUENCE [LARGE SCALE GENOMIC DNA]</scope>
    <source>
        <strain evidence="1 2">IFM 58123</strain>
    </source>
</reference>
<accession>A0A401KYL7</accession>
<dbReference type="PANTHER" id="PTHR33481:SF1">
    <property type="entry name" value="ENDONUCLEASE_EXONUCLEASE_PHOSPHATASE DOMAIN-CONTAINING PROTEIN-RELATED"/>
    <property type="match status" value="1"/>
</dbReference>
<gene>
    <name evidence="1" type="ORF">AAWM_07207</name>
</gene>
<dbReference type="AlphaFoldDB" id="A0A401KYL7"/>
<sequence length="385" mass="43215">MRPRDAYMSIPTLKIGTTEVTDNREKAEAFLEAFFPEMADPEEEEPGLWQRNCPPIRDGIPTLVRKHLWIYLKEFIKTIFTRLVDLGYYPNQWKQAWIVVLRNPGKSDYSAPGAYRPISLLNTLGKLLEAVMARRLLYWAEKYGLLPDMQSSMGCSRVVTLIAFDLKAAFNGVHQISLDARLKAKGIPLKVRQWISSFMAGWQASVMFDDFETDRLPWKTQALRKGHHCRRSCNGFYNSDLVDQLSTGTAAYLPLLTTTSVGALFSCPLKLWAHSPAMKPRNERELPCGEDVVASRPRRPSMAISGHCDNMNWPCGNLVGNLTPVGHARTATRQSSGRVFFVNAPNTCSKAAHRTRTIARATLHAMEDRDKAVSSSHDMSSVAVA</sequence>
<organism evidence="1 2">
    <name type="scientific">Aspergillus awamori</name>
    <name type="common">Black koji mold</name>
    <dbReference type="NCBI Taxonomy" id="105351"/>
    <lineage>
        <taxon>Eukaryota</taxon>
        <taxon>Fungi</taxon>
        <taxon>Dikarya</taxon>
        <taxon>Ascomycota</taxon>
        <taxon>Pezizomycotina</taxon>
        <taxon>Eurotiomycetes</taxon>
        <taxon>Eurotiomycetidae</taxon>
        <taxon>Eurotiales</taxon>
        <taxon>Aspergillaceae</taxon>
        <taxon>Aspergillus</taxon>
    </lineage>
</organism>
<dbReference type="EMBL" id="BDHI01000016">
    <property type="protein sequence ID" value="GCB24322.1"/>
    <property type="molecule type" value="Genomic_DNA"/>
</dbReference>
<evidence type="ECO:0000313" key="2">
    <source>
        <dbReference type="Proteomes" id="UP000286921"/>
    </source>
</evidence>
<evidence type="ECO:0000313" key="1">
    <source>
        <dbReference type="EMBL" id="GCB24322.1"/>
    </source>
</evidence>